<keyword evidence="2" id="KW-0012">Acyltransferase</keyword>
<dbReference type="Pfam" id="PF00583">
    <property type="entry name" value="Acetyltransf_1"/>
    <property type="match status" value="1"/>
</dbReference>
<feature type="domain" description="N-acetyltransferase" evidence="3">
    <location>
        <begin position="34"/>
        <end position="168"/>
    </location>
</feature>
<keyword evidence="5" id="KW-1185">Reference proteome</keyword>
<gene>
    <name evidence="4" type="ORF">EII11_04285</name>
</gene>
<dbReference type="PANTHER" id="PTHR43420:SF47">
    <property type="entry name" value="N-ACETYLTRANSFERASE DOMAIN-CONTAINING PROTEIN"/>
    <property type="match status" value="1"/>
</dbReference>
<evidence type="ECO:0000256" key="2">
    <source>
        <dbReference type="ARBA" id="ARBA00023315"/>
    </source>
</evidence>
<dbReference type="EMBL" id="RQZF01000003">
    <property type="protein sequence ID" value="RRC95503.1"/>
    <property type="molecule type" value="Genomic_DNA"/>
</dbReference>
<accession>A0A3P1SDX4</accession>
<evidence type="ECO:0000313" key="4">
    <source>
        <dbReference type="EMBL" id="RRC95503.1"/>
    </source>
</evidence>
<dbReference type="InterPro" id="IPR050680">
    <property type="entry name" value="YpeA/RimI_acetyltransf"/>
</dbReference>
<evidence type="ECO:0000256" key="1">
    <source>
        <dbReference type="ARBA" id="ARBA00022679"/>
    </source>
</evidence>
<dbReference type="SUPFAM" id="SSF55729">
    <property type="entry name" value="Acyl-CoA N-acyltransferases (Nat)"/>
    <property type="match status" value="1"/>
</dbReference>
<dbReference type="PROSITE" id="PS51186">
    <property type="entry name" value="GNAT"/>
    <property type="match status" value="1"/>
</dbReference>
<dbReference type="PANTHER" id="PTHR43420">
    <property type="entry name" value="ACETYLTRANSFERASE"/>
    <property type="match status" value="1"/>
</dbReference>
<dbReference type="RefSeq" id="WP_124869118.1">
    <property type="nucleotide sequence ID" value="NZ_RQZF01000003.1"/>
</dbReference>
<dbReference type="OrthoDB" id="9790865at2"/>
<dbReference type="Proteomes" id="UP000280444">
    <property type="component" value="Unassembled WGS sequence"/>
</dbReference>
<proteinExistence type="predicted"/>
<dbReference type="GO" id="GO:0016747">
    <property type="term" value="F:acyltransferase activity, transferring groups other than amino-acyl groups"/>
    <property type="evidence" value="ECO:0007669"/>
    <property type="project" value="InterPro"/>
</dbReference>
<evidence type="ECO:0000259" key="3">
    <source>
        <dbReference type="PROSITE" id="PS51186"/>
    </source>
</evidence>
<sequence>MNAVFRPLVDGDKDLLAEAVLGNINWCGPRFTAADVNEMPEFARYASLVSSRGDFGFAAHVDDSAWEGEAVGAVWVQYFSVAQAGYGFIDEATPELGLWVREGYRGRGLGRALLRAVKDEALARGVLRVSLSVEEGNFARTLYESEGFVAVVGREKDGVMLWEAAGDDEA</sequence>
<dbReference type="AlphaFoldDB" id="A0A3P1SDX4"/>
<comment type="caution">
    <text evidence="4">The sequence shown here is derived from an EMBL/GenBank/DDBJ whole genome shotgun (WGS) entry which is preliminary data.</text>
</comment>
<protein>
    <submittedName>
        <fullName evidence="4">GNAT family N-acetyltransferase</fullName>
    </submittedName>
</protein>
<dbReference type="InterPro" id="IPR000182">
    <property type="entry name" value="GNAT_dom"/>
</dbReference>
<dbReference type="InterPro" id="IPR016181">
    <property type="entry name" value="Acyl_CoA_acyltransferase"/>
</dbReference>
<reference evidence="4 5" key="1">
    <citation type="submission" date="2018-11" db="EMBL/GenBank/DDBJ databases">
        <title>Genomes From Bacteria Associated with the Canine Oral Cavity: a Test Case for Automated Genome-Based Taxonomic Assignment.</title>
        <authorList>
            <person name="Coil D.A."/>
            <person name="Jospin G."/>
            <person name="Darling A.E."/>
            <person name="Wallis C."/>
            <person name="Davis I.J."/>
            <person name="Harris S."/>
            <person name="Eisen J.A."/>
            <person name="Holcombe L.J."/>
            <person name="O'Flynn C."/>
        </authorList>
    </citation>
    <scope>NUCLEOTIDE SEQUENCE [LARGE SCALE GENOMIC DNA]</scope>
    <source>
        <strain evidence="4 5">OH770</strain>
    </source>
</reference>
<evidence type="ECO:0000313" key="5">
    <source>
        <dbReference type="Proteomes" id="UP000280444"/>
    </source>
</evidence>
<name>A0A3P1SDX4_9ACTO</name>
<keyword evidence="1 4" id="KW-0808">Transferase</keyword>
<dbReference type="Gene3D" id="3.40.630.30">
    <property type="match status" value="1"/>
</dbReference>
<organism evidence="4 5">
    <name type="scientific">Schaalia canis</name>
    <dbReference type="NCBI Taxonomy" id="100469"/>
    <lineage>
        <taxon>Bacteria</taxon>
        <taxon>Bacillati</taxon>
        <taxon>Actinomycetota</taxon>
        <taxon>Actinomycetes</taxon>
        <taxon>Actinomycetales</taxon>
        <taxon>Actinomycetaceae</taxon>
        <taxon>Schaalia</taxon>
    </lineage>
</organism>
<dbReference type="CDD" id="cd04301">
    <property type="entry name" value="NAT_SF"/>
    <property type="match status" value="1"/>
</dbReference>